<sequence length="511" mass="54632">MHPRKFVRDSMNFAFAQYIVRATLMLRGIVAARIIGPDAFGAWSALQMMMEYGTLPLLGTQQGLDQMVPPRIVAGDEAALRRVKRAALFNISMLTALFVLACVGWVTLGSSRLLGAWGPWGIVLALVCIATINLSNYQTSIQRSHGDFSTISGWMLIQGAIGGIAGLALTPWLHGWGLLAGWTAGCVFAFAYSSVRSRDNAPMSPVPAPEGLDLVQIGFPMFVLVASALVMRSLDRLIILRYLGNRDFGFYSISMMALTFLLYMPDAVTYVMYPRLLKQFGEDGGDPAGIREVVQRVLRTSSIFVPVLSGLVFLAAAPVVGLLLPKFLPGIGALRALAFGALGLAFANFASVVLMTVGRQAMLMPTALVSIMLGAALDLGAVKLGYGITGVAWATLVTYAANGAVLLTMALTGLGLRGREVLAGVGRLYLPMGLAIALVWTLERYLPGADASLGGLTLRMLGSMLLFGVTYTLAVWPLAHGIGIRKMVSEFNLPIIGPLLRRFGDGPSSRD</sequence>
<evidence type="ECO:0000256" key="6">
    <source>
        <dbReference type="SAM" id="Phobius"/>
    </source>
</evidence>
<keyword evidence="2" id="KW-1003">Cell membrane</keyword>
<feature type="transmembrane region" description="Helical" evidence="6">
    <location>
        <begin position="251"/>
        <end position="273"/>
    </location>
</feature>
<evidence type="ECO:0000313" key="7">
    <source>
        <dbReference type="EMBL" id="MBI5171086.1"/>
    </source>
</evidence>
<dbReference type="PANTHER" id="PTHR30250">
    <property type="entry name" value="PST FAMILY PREDICTED COLANIC ACID TRANSPORTER"/>
    <property type="match status" value="1"/>
</dbReference>
<keyword evidence="4 6" id="KW-1133">Transmembrane helix</keyword>
<evidence type="ECO:0000256" key="4">
    <source>
        <dbReference type="ARBA" id="ARBA00022989"/>
    </source>
</evidence>
<dbReference type="AlphaFoldDB" id="A0A933WAJ2"/>
<feature type="transmembrane region" description="Helical" evidence="6">
    <location>
        <begin position="336"/>
        <end position="355"/>
    </location>
</feature>
<evidence type="ECO:0000256" key="2">
    <source>
        <dbReference type="ARBA" id="ARBA00022475"/>
    </source>
</evidence>
<feature type="transmembrane region" description="Helical" evidence="6">
    <location>
        <begin position="303"/>
        <end position="324"/>
    </location>
</feature>
<feature type="transmembrane region" description="Helical" evidence="6">
    <location>
        <begin position="214"/>
        <end position="231"/>
    </location>
</feature>
<gene>
    <name evidence="7" type="ORF">HZA61_16490</name>
</gene>
<organism evidence="7 8">
    <name type="scientific">Eiseniibacteriota bacterium</name>
    <dbReference type="NCBI Taxonomy" id="2212470"/>
    <lineage>
        <taxon>Bacteria</taxon>
        <taxon>Candidatus Eiseniibacteriota</taxon>
    </lineage>
</organism>
<evidence type="ECO:0000256" key="3">
    <source>
        <dbReference type="ARBA" id="ARBA00022692"/>
    </source>
</evidence>
<name>A0A933WAJ2_UNCEI</name>
<evidence type="ECO:0000313" key="8">
    <source>
        <dbReference type="Proteomes" id="UP000696931"/>
    </source>
</evidence>
<evidence type="ECO:0000256" key="5">
    <source>
        <dbReference type="ARBA" id="ARBA00023136"/>
    </source>
</evidence>
<feature type="transmembrane region" description="Helical" evidence="6">
    <location>
        <begin position="114"/>
        <end position="136"/>
    </location>
</feature>
<comment type="subcellular location">
    <subcellularLocation>
        <location evidence="1">Cell membrane</location>
        <topology evidence="1">Multi-pass membrane protein</topology>
    </subcellularLocation>
</comment>
<dbReference type="GO" id="GO:0005886">
    <property type="term" value="C:plasma membrane"/>
    <property type="evidence" value="ECO:0007669"/>
    <property type="project" value="UniProtKB-SubCell"/>
</dbReference>
<feature type="transmembrane region" description="Helical" evidence="6">
    <location>
        <begin position="458"/>
        <end position="479"/>
    </location>
</feature>
<feature type="transmembrane region" description="Helical" evidence="6">
    <location>
        <begin position="367"/>
        <end position="386"/>
    </location>
</feature>
<evidence type="ECO:0000256" key="1">
    <source>
        <dbReference type="ARBA" id="ARBA00004651"/>
    </source>
</evidence>
<dbReference type="Pfam" id="PF13440">
    <property type="entry name" value="Polysacc_synt_3"/>
    <property type="match status" value="1"/>
</dbReference>
<reference evidence="7" key="1">
    <citation type="submission" date="2020-07" db="EMBL/GenBank/DDBJ databases">
        <title>Huge and variable diversity of episymbiotic CPR bacteria and DPANN archaea in groundwater ecosystems.</title>
        <authorList>
            <person name="He C.Y."/>
            <person name="Keren R."/>
            <person name="Whittaker M."/>
            <person name="Farag I.F."/>
            <person name="Doudna J."/>
            <person name="Cate J.H.D."/>
            <person name="Banfield J.F."/>
        </authorList>
    </citation>
    <scope>NUCLEOTIDE SEQUENCE</scope>
    <source>
        <strain evidence="7">NC_groundwater_1813_Pr3_B-0.1um_71_17</strain>
    </source>
</reference>
<dbReference type="InterPro" id="IPR050833">
    <property type="entry name" value="Poly_Biosynth_Transport"/>
</dbReference>
<dbReference type="PANTHER" id="PTHR30250:SF11">
    <property type="entry name" value="O-ANTIGEN TRANSPORTER-RELATED"/>
    <property type="match status" value="1"/>
</dbReference>
<comment type="caution">
    <text evidence="7">The sequence shown here is derived from an EMBL/GenBank/DDBJ whole genome shotgun (WGS) entry which is preliminary data.</text>
</comment>
<dbReference type="Proteomes" id="UP000696931">
    <property type="component" value="Unassembled WGS sequence"/>
</dbReference>
<keyword evidence="5 6" id="KW-0472">Membrane</keyword>
<protein>
    <submittedName>
        <fullName evidence="7">Oligosaccharide flippase family protein</fullName>
    </submittedName>
</protein>
<feature type="transmembrane region" description="Helical" evidence="6">
    <location>
        <begin position="428"/>
        <end position="446"/>
    </location>
</feature>
<feature type="transmembrane region" description="Helical" evidence="6">
    <location>
        <begin position="175"/>
        <end position="193"/>
    </location>
</feature>
<proteinExistence type="predicted"/>
<dbReference type="EMBL" id="JACRIW010000118">
    <property type="protein sequence ID" value="MBI5171086.1"/>
    <property type="molecule type" value="Genomic_DNA"/>
</dbReference>
<accession>A0A933WAJ2</accession>
<feature type="transmembrane region" description="Helical" evidence="6">
    <location>
        <begin position="392"/>
        <end position="416"/>
    </location>
</feature>
<feature type="transmembrane region" description="Helical" evidence="6">
    <location>
        <begin position="87"/>
        <end position="108"/>
    </location>
</feature>
<keyword evidence="3 6" id="KW-0812">Transmembrane</keyword>
<feature type="transmembrane region" description="Helical" evidence="6">
    <location>
        <begin position="148"/>
        <end position="169"/>
    </location>
</feature>